<dbReference type="SUPFAM" id="SSF56752">
    <property type="entry name" value="D-aminoacid aminotransferase-like PLP-dependent enzymes"/>
    <property type="match status" value="1"/>
</dbReference>
<organism evidence="18 19">
    <name type="scientific">Eiseniibacteriota bacterium</name>
    <dbReference type="NCBI Taxonomy" id="2212470"/>
    <lineage>
        <taxon>Bacteria</taxon>
        <taxon>Candidatus Eiseniibacteriota</taxon>
    </lineage>
</organism>
<comment type="cofactor">
    <cofactor evidence="1 16">
        <name>pyridoxal 5'-phosphate</name>
        <dbReference type="ChEBI" id="CHEBI:597326"/>
    </cofactor>
</comment>
<evidence type="ECO:0000256" key="10">
    <source>
        <dbReference type="ARBA" id="ARBA00022898"/>
    </source>
</evidence>
<comment type="pathway">
    <text evidence="4 17">Amino-acid biosynthesis; L-valine biosynthesis; L-valine from pyruvate: step 4/4.</text>
</comment>
<evidence type="ECO:0000256" key="2">
    <source>
        <dbReference type="ARBA" id="ARBA00003109"/>
    </source>
</evidence>
<evidence type="ECO:0000313" key="18">
    <source>
        <dbReference type="EMBL" id="MBI5168896.1"/>
    </source>
</evidence>
<keyword evidence="7 17" id="KW-0032">Aminotransferase</keyword>
<proteinExistence type="inferred from homology"/>
<dbReference type="EC" id="2.6.1.42" evidence="17"/>
<evidence type="ECO:0000256" key="15">
    <source>
        <dbReference type="RuleBase" id="RU004106"/>
    </source>
</evidence>
<gene>
    <name evidence="17" type="primary">ilvE</name>
    <name evidence="18" type="ORF">HZA61_05385</name>
</gene>
<dbReference type="NCBIfam" id="NF005146">
    <property type="entry name" value="PRK06606.1"/>
    <property type="match status" value="1"/>
</dbReference>
<evidence type="ECO:0000256" key="6">
    <source>
        <dbReference type="ARBA" id="ARBA00009320"/>
    </source>
</evidence>
<evidence type="ECO:0000256" key="4">
    <source>
        <dbReference type="ARBA" id="ARBA00004931"/>
    </source>
</evidence>
<evidence type="ECO:0000256" key="14">
    <source>
        <dbReference type="ARBA" id="ARBA00049229"/>
    </source>
</evidence>
<sequence>MAMKKSDKIWMNGTFVPWDDAKVHVLSHVLHYGSSVFEGIRAYETKNGPAIFRLGEHIERLMMSSKIYRMEVPYSAEQIETACLETVAVNNLKECYIRPLVYRGYSHVGVDPRGTPIEVMIAAYPWGKYLGEEALTKGASVKIGTWARMAPNTLPAMAKAGGNYLNSQLLKLEAVEDGYDEAIALDVQGYVSEGSGENLFAVYKNEIITPPVSSSILSGITRDSVMRLATDMGYKVREAVIPREMLYIVDELFFTGTAVEVTPVSAVDRIKVGSGERGPVTKALQDAFFGIVKGDLPDRYGWLSMVPQSAAKR</sequence>
<dbReference type="InterPro" id="IPR018300">
    <property type="entry name" value="Aminotrans_IV_CS"/>
</dbReference>
<comment type="pathway">
    <text evidence="3 17">Amino-acid biosynthesis; L-isoleucine biosynthesis; L-isoleucine from 2-oxobutanoate: step 4/4.</text>
</comment>
<evidence type="ECO:0000256" key="3">
    <source>
        <dbReference type="ARBA" id="ARBA00004824"/>
    </source>
</evidence>
<evidence type="ECO:0000256" key="1">
    <source>
        <dbReference type="ARBA" id="ARBA00001933"/>
    </source>
</evidence>
<dbReference type="GO" id="GO:0009082">
    <property type="term" value="P:branched-chain amino acid biosynthetic process"/>
    <property type="evidence" value="ECO:0007669"/>
    <property type="project" value="UniProtKB-KW"/>
</dbReference>
<dbReference type="InterPro" id="IPR005785">
    <property type="entry name" value="B_amino_transI"/>
</dbReference>
<dbReference type="PROSITE" id="PS00770">
    <property type="entry name" value="AA_TRANSFER_CLASS_4"/>
    <property type="match status" value="1"/>
</dbReference>
<dbReference type="InterPro" id="IPR001544">
    <property type="entry name" value="Aminotrans_IV"/>
</dbReference>
<accession>A0A933W8E5</accession>
<comment type="catalytic activity">
    <reaction evidence="14 17">
        <text>L-leucine + 2-oxoglutarate = 4-methyl-2-oxopentanoate + L-glutamate</text>
        <dbReference type="Rhea" id="RHEA:18321"/>
        <dbReference type="ChEBI" id="CHEBI:16810"/>
        <dbReference type="ChEBI" id="CHEBI:17865"/>
        <dbReference type="ChEBI" id="CHEBI:29985"/>
        <dbReference type="ChEBI" id="CHEBI:57427"/>
        <dbReference type="EC" id="2.6.1.42"/>
    </reaction>
</comment>
<dbReference type="GO" id="GO:0005829">
    <property type="term" value="C:cytosol"/>
    <property type="evidence" value="ECO:0007669"/>
    <property type="project" value="TreeGrafter"/>
</dbReference>
<dbReference type="Pfam" id="PF01063">
    <property type="entry name" value="Aminotran_4"/>
    <property type="match status" value="1"/>
</dbReference>
<dbReference type="AlphaFoldDB" id="A0A933W8E5"/>
<dbReference type="CDD" id="cd01557">
    <property type="entry name" value="BCAT_beta_family"/>
    <property type="match status" value="1"/>
</dbReference>
<dbReference type="EMBL" id="JACRIW010000038">
    <property type="protein sequence ID" value="MBI5168896.1"/>
    <property type="molecule type" value="Genomic_DNA"/>
</dbReference>
<comment type="catalytic activity">
    <reaction evidence="13 17">
        <text>L-isoleucine + 2-oxoglutarate = (S)-3-methyl-2-oxopentanoate + L-glutamate</text>
        <dbReference type="Rhea" id="RHEA:24801"/>
        <dbReference type="ChEBI" id="CHEBI:16810"/>
        <dbReference type="ChEBI" id="CHEBI:29985"/>
        <dbReference type="ChEBI" id="CHEBI:35146"/>
        <dbReference type="ChEBI" id="CHEBI:58045"/>
        <dbReference type="EC" id="2.6.1.42"/>
    </reaction>
</comment>
<evidence type="ECO:0000256" key="5">
    <source>
        <dbReference type="ARBA" id="ARBA00005072"/>
    </source>
</evidence>
<evidence type="ECO:0000256" key="9">
    <source>
        <dbReference type="ARBA" id="ARBA00022679"/>
    </source>
</evidence>
<keyword evidence="11 17" id="KW-0100">Branched-chain amino acid biosynthesis</keyword>
<comment type="caution">
    <text evidence="18">The sequence shown here is derived from an EMBL/GenBank/DDBJ whole genome shotgun (WGS) entry which is preliminary data.</text>
</comment>
<comment type="function">
    <text evidence="2 17">Acts on leucine, isoleucine and valine.</text>
</comment>
<dbReference type="PANTHER" id="PTHR42743:SF11">
    <property type="entry name" value="AMINODEOXYCHORISMATE LYASE"/>
    <property type="match status" value="1"/>
</dbReference>
<keyword evidence="10 16" id="KW-0663">Pyridoxal phosphate</keyword>
<dbReference type="Gene3D" id="3.20.10.10">
    <property type="entry name" value="D-amino Acid Aminotransferase, subunit A, domain 2"/>
    <property type="match status" value="1"/>
</dbReference>
<reference evidence="18" key="1">
    <citation type="submission" date="2020-07" db="EMBL/GenBank/DDBJ databases">
        <title>Huge and variable diversity of episymbiotic CPR bacteria and DPANN archaea in groundwater ecosystems.</title>
        <authorList>
            <person name="He C.Y."/>
            <person name="Keren R."/>
            <person name="Whittaker M."/>
            <person name="Farag I.F."/>
            <person name="Doudna J."/>
            <person name="Cate J.H.D."/>
            <person name="Banfield J.F."/>
        </authorList>
    </citation>
    <scope>NUCLEOTIDE SEQUENCE</scope>
    <source>
        <strain evidence="18">NC_groundwater_1813_Pr3_B-0.1um_71_17</strain>
    </source>
</reference>
<dbReference type="InterPro" id="IPR036038">
    <property type="entry name" value="Aminotransferase-like"/>
</dbReference>
<dbReference type="Proteomes" id="UP000696931">
    <property type="component" value="Unassembled WGS sequence"/>
</dbReference>
<keyword evidence="9 17" id="KW-0808">Transferase</keyword>
<comment type="catalytic activity">
    <reaction evidence="12 17">
        <text>L-valine + 2-oxoglutarate = 3-methyl-2-oxobutanoate + L-glutamate</text>
        <dbReference type="Rhea" id="RHEA:24813"/>
        <dbReference type="ChEBI" id="CHEBI:11851"/>
        <dbReference type="ChEBI" id="CHEBI:16810"/>
        <dbReference type="ChEBI" id="CHEBI:29985"/>
        <dbReference type="ChEBI" id="CHEBI:57762"/>
        <dbReference type="EC" id="2.6.1.42"/>
    </reaction>
</comment>
<dbReference type="InterPro" id="IPR050571">
    <property type="entry name" value="Class-IV_PLP-Dep_Aminotrnsfr"/>
</dbReference>
<dbReference type="GO" id="GO:0004084">
    <property type="term" value="F:branched-chain-amino-acid transaminase activity"/>
    <property type="evidence" value="ECO:0007669"/>
    <property type="project" value="UniProtKB-EC"/>
</dbReference>
<evidence type="ECO:0000256" key="16">
    <source>
        <dbReference type="RuleBase" id="RU004516"/>
    </source>
</evidence>
<dbReference type="InterPro" id="IPR033939">
    <property type="entry name" value="BCAT_family"/>
</dbReference>
<evidence type="ECO:0000256" key="7">
    <source>
        <dbReference type="ARBA" id="ARBA00022576"/>
    </source>
</evidence>
<dbReference type="GO" id="GO:0008652">
    <property type="term" value="P:amino acid biosynthetic process"/>
    <property type="evidence" value="ECO:0007669"/>
    <property type="project" value="UniProtKB-KW"/>
</dbReference>
<dbReference type="InterPro" id="IPR043132">
    <property type="entry name" value="BCAT-like_C"/>
</dbReference>
<dbReference type="FunFam" id="3.20.10.10:FF:000002">
    <property type="entry name" value="D-alanine aminotransferase"/>
    <property type="match status" value="1"/>
</dbReference>
<evidence type="ECO:0000256" key="11">
    <source>
        <dbReference type="ARBA" id="ARBA00023304"/>
    </source>
</evidence>
<dbReference type="InterPro" id="IPR043131">
    <property type="entry name" value="BCAT-like_N"/>
</dbReference>
<dbReference type="Gene3D" id="3.30.470.10">
    <property type="match status" value="1"/>
</dbReference>
<protein>
    <recommendedName>
        <fullName evidence="17">Branched-chain-amino-acid aminotransferase</fullName>
        <shortName evidence="17">BCAT</shortName>
        <ecNumber evidence="17">2.6.1.42</ecNumber>
    </recommendedName>
</protein>
<dbReference type="PANTHER" id="PTHR42743">
    <property type="entry name" value="AMINO-ACID AMINOTRANSFERASE"/>
    <property type="match status" value="1"/>
</dbReference>
<keyword evidence="8 17" id="KW-0028">Amino-acid biosynthesis</keyword>
<comment type="pathway">
    <text evidence="5 17">Amino-acid biosynthesis; L-leucine biosynthesis; L-leucine from 3-methyl-2-oxobutanoate: step 4/4.</text>
</comment>
<evidence type="ECO:0000256" key="12">
    <source>
        <dbReference type="ARBA" id="ARBA00048212"/>
    </source>
</evidence>
<comment type="similarity">
    <text evidence="6 15">Belongs to the class-IV pyridoxal-phosphate-dependent aminotransferase family.</text>
</comment>
<dbReference type="NCBIfam" id="TIGR01122">
    <property type="entry name" value="ilvE_I"/>
    <property type="match status" value="1"/>
</dbReference>
<evidence type="ECO:0000256" key="17">
    <source>
        <dbReference type="RuleBase" id="RU364094"/>
    </source>
</evidence>
<evidence type="ECO:0000256" key="13">
    <source>
        <dbReference type="ARBA" id="ARBA00048798"/>
    </source>
</evidence>
<evidence type="ECO:0000313" key="19">
    <source>
        <dbReference type="Proteomes" id="UP000696931"/>
    </source>
</evidence>
<name>A0A933W8E5_UNCEI</name>
<evidence type="ECO:0000256" key="8">
    <source>
        <dbReference type="ARBA" id="ARBA00022605"/>
    </source>
</evidence>